<dbReference type="AlphaFoldDB" id="A0A139A1V7"/>
<feature type="compositionally biased region" description="Basic and acidic residues" evidence="1">
    <location>
        <begin position="146"/>
        <end position="160"/>
    </location>
</feature>
<dbReference type="EMBL" id="KQ965816">
    <property type="protein sequence ID" value="KXS10752.1"/>
    <property type="molecule type" value="Genomic_DNA"/>
</dbReference>
<sequence>MLATSCWLVEVHQVTGGGGSSSSPPPPPPLPGPPPNPGLSSESSWRDRRDEADRLPRHGCEKQRTTTPTPPLTAHMRRSQSNAVLDLRLALPLDVSAVEPRVFSLNHLGDEGLAGVAAHACNLGNGLSERSFSFLAAWDEIGRRSSKEMAESASGERMDEAAGVSVARPAGSPQASPPPIASRLSLLSDEVAQAKFK</sequence>
<proteinExistence type="predicted"/>
<dbReference type="Proteomes" id="UP000070544">
    <property type="component" value="Unassembled WGS sequence"/>
</dbReference>
<protein>
    <submittedName>
        <fullName evidence="2">Uncharacterized protein</fullName>
    </submittedName>
</protein>
<evidence type="ECO:0000256" key="1">
    <source>
        <dbReference type="SAM" id="MobiDB-lite"/>
    </source>
</evidence>
<feature type="region of interest" description="Disordered" evidence="1">
    <location>
        <begin position="146"/>
        <end position="183"/>
    </location>
</feature>
<accession>A0A139A1V7</accession>
<evidence type="ECO:0000313" key="2">
    <source>
        <dbReference type="EMBL" id="KXS10752.1"/>
    </source>
</evidence>
<keyword evidence="3" id="KW-1185">Reference proteome</keyword>
<feature type="region of interest" description="Disordered" evidence="1">
    <location>
        <begin position="13"/>
        <end position="77"/>
    </location>
</feature>
<reference evidence="2 3" key="1">
    <citation type="journal article" date="2015" name="Genome Biol. Evol.">
        <title>Phylogenomic analyses indicate that early fungi evolved digesting cell walls of algal ancestors of land plants.</title>
        <authorList>
            <person name="Chang Y."/>
            <person name="Wang S."/>
            <person name="Sekimoto S."/>
            <person name="Aerts A.L."/>
            <person name="Choi C."/>
            <person name="Clum A."/>
            <person name="LaButti K.M."/>
            <person name="Lindquist E.A."/>
            <person name="Yee Ngan C."/>
            <person name="Ohm R.A."/>
            <person name="Salamov A.A."/>
            <person name="Grigoriev I.V."/>
            <person name="Spatafora J.W."/>
            <person name="Berbee M.L."/>
        </authorList>
    </citation>
    <scope>NUCLEOTIDE SEQUENCE [LARGE SCALE GENOMIC DNA]</scope>
    <source>
        <strain evidence="2 3">JEL478</strain>
    </source>
</reference>
<organism evidence="2 3">
    <name type="scientific">Gonapodya prolifera (strain JEL478)</name>
    <name type="common">Monoblepharis prolifera</name>
    <dbReference type="NCBI Taxonomy" id="1344416"/>
    <lineage>
        <taxon>Eukaryota</taxon>
        <taxon>Fungi</taxon>
        <taxon>Fungi incertae sedis</taxon>
        <taxon>Chytridiomycota</taxon>
        <taxon>Chytridiomycota incertae sedis</taxon>
        <taxon>Monoblepharidomycetes</taxon>
        <taxon>Monoblepharidales</taxon>
        <taxon>Gonapodyaceae</taxon>
        <taxon>Gonapodya</taxon>
    </lineage>
</organism>
<name>A0A139A1V7_GONPJ</name>
<feature type="compositionally biased region" description="Basic and acidic residues" evidence="1">
    <location>
        <begin position="44"/>
        <end position="64"/>
    </location>
</feature>
<evidence type="ECO:0000313" key="3">
    <source>
        <dbReference type="Proteomes" id="UP000070544"/>
    </source>
</evidence>
<feature type="compositionally biased region" description="Pro residues" evidence="1">
    <location>
        <begin position="23"/>
        <end position="37"/>
    </location>
</feature>
<gene>
    <name evidence="2" type="ORF">M427DRAFT_36745</name>
</gene>